<protein>
    <submittedName>
        <fullName evidence="1">Uncharacterized protein</fullName>
    </submittedName>
</protein>
<dbReference type="AlphaFoldDB" id="A0A383DUF3"/>
<evidence type="ECO:0000313" key="1">
    <source>
        <dbReference type="EMBL" id="SVE47865.1"/>
    </source>
</evidence>
<sequence>MLCGFRRVSALAYLVQACFASAAPFELDIIELKEISPRPGTRITSQNFEQFDHLIDKDIGLFVDKGLLSLTVGEPTSFRPHPAFIMA</sequence>
<feature type="non-terminal residue" evidence="1">
    <location>
        <position position="87"/>
    </location>
</feature>
<name>A0A383DUF3_9ZZZZ</name>
<reference evidence="1" key="1">
    <citation type="submission" date="2018-05" db="EMBL/GenBank/DDBJ databases">
        <authorList>
            <person name="Lanie J.A."/>
            <person name="Ng W.-L."/>
            <person name="Kazmierczak K.M."/>
            <person name="Andrzejewski T.M."/>
            <person name="Davidsen T.M."/>
            <person name="Wayne K.J."/>
            <person name="Tettelin H."/>
            <person name="Glass J.I."/>
            <person name="Rusch D."/>
            <person name="Podicherti R."/>
            <person name="Tsui H.-C.T."/>
            <person name="Winkler M.E."/>
        </authorList>
    </citation>
    <scope>NUCLEOTIDE SEQUENCE</scope>
</reference>
<accession>A0A383DUF3</accession>
<gene>
    <name evidence="1" type="ORF">METZ01_LOCUS500719</name>
</gene>
<dbReference type="PROSITE" id="PS51257">
    <property type="entry name" value="PROKAR_LIPOPROTEIN"/>
    <property type="match status" value="1"/>
</dbReference>
<dbReference type="EMBL" id="UINC01220101">
    <property type="protein sequence ID" value="SVE47865.1"/>
    <property type="molecule type" value="Genomic_DNA"/>
</dbReference>
<proteinExistence type="predicted"/>
<organism evidence="1">
    <name type="scientific">marine metagenome</name>
    <dbReference type="NCBI Taxonomy" id="408172"/>
    <lineage>
        <taxon>unclassified sequences</taxon>
        <taxon>metagenomes</taxon>
        <taxon>ecological metagenomes</taxon>
    </lineage>
</organism>